<dbReference type="InterPro" id="IPR005467">
    <property type="entry name" value="His_kinase_dom"/>
</dbReference>
<dbReference type="Pfam" id="PF02518">
    <property type="entry name" value="HATPase_c"/>
    <property type="match status" value="1"/>
</dbReference>
<dbReference type="AlphaFoldDB" id="A0A1G8QKC3"/>
<dbReference type="Pfam" id="PF00989">
    <property type="entry name" value="PAS"/>
    <property type="match status" value="1"/>
</dbReference>
<evidence type="ECO:0000256" key="4">
    <source>
        <dbReference type="ARBA" id="ARBA00022679"/>
    </source>
</evidence>
<dbReference type="InterPro" id="IPR000014">
    <property type="entry name" value="PAS"/>
</dbReference>
<dbReference type="Gene3D" id="3.30.450.20">
    <property type="entry name" value="PAS domain"/>
    <property type="match status" value="1"/>
</dbReference>
<dbReference type="PROSITE" id="PS50109">
    <property type="entry name" value="HIS_KIN"/>
    <property type="match status" value="1"/>
</dbReference>
<feature type="transmembrane region" description="Helical" evidence="10">
    <location>
        <begin position="44"/>
        <end position="62"/>
    </location>
</feature>
<dbReference type="GO" id="GO:0000155">
    <property type="term" value="F:phosphorelay sensor kinase activity"/>
    <property type="evidence" value="ECO:0007669"/>
    <property type="project" value="InterPro"/>
</dbReference>
<dbReference type="GeneID" id="42305185"/>
<evidence type="ECO:0000259" key="13">
    <source>
        <dbReference type="PROSITE" id="PS50113"/>
    </source>
</evidence>
<dbReference type="CDD" id="cd00130">
    <property type="entry name" value="PAS"/>
    <property type="match status" value="1"/>
</dbReference>
<evidence type="ECO:0000259" key="12">
    <source>
        <dbReference type="PROSITE" id="PS50112"/>
    </source>
</evidence>
<keyword evidence="10" id="KW-1133">Transmembrane helix</keyword>
<name>A0A1G8QKC3_ANEMI</name>
<dbReference type="SMART" id="SM00388">
    <property type="entry name" value="HisKA"/>
    <property type="match status" value="1"/>
</dbReference>
<dbReference type="InterPro" id="IPR003661">
    <property type="entry name" value="HisK_dim/P_dom"/>
</dbReference>
<proteinExistence type="predicted"/>
<protein>
    <recommendedName>
        <fullName evidence="2">histidine kinase</fullName>
        <ecNumber evidence="2">2.7.13.3</ecNumber>
    </recommendedName>
</protein>
<dbReference type="InterPro" id="IPR035965">
    <property type="entry name" value="PAS-like_dom_sf"/>
</dbReference>
<dbReference type="PRINTS" id="PR00344">
    <property type="entry name" value="BCTRLSENSOR"/>
</dbReference>
<dbReference type="SUPFAM" id="SSF47384">
    <property type="entry name" value="Homodimeric domain of signal transducing histidine kinase"/>
    <property type="match status" value="1"/>
</dbReference>
<evidence type="ECO:0000256" key="7">
    <source>
        <dbReference type="ARBA" id="ARBA00022840"/>
    </source>
</evidence>
<dbReference type="PROSITE" id="PS50113">
    <property type="entry name" value="PAC"/>
    <property type="match status" value="1"/>
</dbReference>
<evidence type="ECO:0000256" key="3">
    <source>
        <dbReference type="ARBA" id="ARBA00022553"/>
    </source>
</evidence>
<keyword evidence="6" id="KW-0418">Kinase</keyword>
<dbReference type="OrthoDB" id="9815750at2"/>
<dbReference type="EMBL" id="FNED01000011">
    <property type="protein sequence ID" value="SDJ05259.1"/>
    <property type="molecule type" value="Genomic_DNA"/>
</dbReference>
<dbReference type="CDD" id="cd00082">
    <property type="entry name" value="HisKA"/>
    <property type="match status" value="1"/>
</dbReference>
<keyword evidence="3" id="KW-0597">Phosphoprotein</keyword>
<dbReference type="PANTHER" id="PTHR43065">
    <property type="entry name" value="SENSOR HISTIDINE KINASE"/>
    <property type="match status" value="1"/>
</dbReference>
<gene>
    <name evidence="14" type="ORF">SAMN04487909_11125</name>
</gene>
<dbReference type="Gene3D" id="1.10.287.130">
    <property type="match status" value="1"/>
</dbReference>
<keyword evidence="5" id="KW-0547">Nucleotide-binding</keyword>
<dbReference type="GO" id="GO:0005524">
    <property type="term" value="F:ATP binding"/>
    <property type="evidence" value="ECO:0007669"/>
    <property type="project" value="UniProtKB-KW"/>
</dbReference>
<evidence type="ECO:0000259" key="11">
    <source>
        <dbReference type="PROSITE" id="PS50109"/>
    </source>
</evidence>
<feature type="transmembrane region" description="Helical" evidence="10">
    <location>
        <begin position="7"/>
        <end position="24"/>
    </location>
</feature>
<reference evidence="14 15" key="1">
    <citation type="submission" date="2016-10" db="EMBL/GenBank/DDBJ databases">
        <authorList>
            <person name="de Groot N.N."/>
        </authorList>
    </citation>
    <scope>NUCLEOTIDE SEQUENCE [LARGE SCALE GENOMIC DNA]</scope>
    <source>
        <strain evidence="14 15">DSM 2895</strain>
    </source>
</reference>
<sequence>MFSDLKLYKIPLLYVLLSSIYILLSDKIVGELLNLSTYTFLIHITKALLFTFITGIILYIVIRRDIASLHLSKQALEEKERQLRESEELYRRLIELSPDMILLHQNGNCLFVNKSGARMLGYEDPQELIGNSLFDYIHPDYHEIVQQRIQKMTEESAILDPVEEKIICKDGSVLNVDVAATSIQYNNQSAFMVVIRDITDKKKAEDALRKADTLSIAGSLAAGVAHEIRNPLTVLKGFIQLFNQEDHSHFPYSKIMLSEVDRIETIISDFLMLAKPQHVHFHKNCLQEIVQHTINLFETQAIMKKVQIIPNYERDLPKVECEANQLKQVFINILKNALEAMPDGGDIHVRLWRQDDNHVLIRFSDQGIGIPTEKIEKLGQPFYTTKEKGTGLGLMVSYNIIKNHKGTIQVYSEPGIGTTFDILLPILSHV</sequence>
<dbReference type="SUPFAM" id="SSF55785">
    <property type="entry name" value="PYP-like sensor domain (PAS domain)"/>
    <property type="match status" value="1"/>
</dbReference>
<keyword evidence="4" id="KW-0808">Transferase</keyword>
<keyword evidence="10" id="KW-0472">Membrane</keyword>
<evidence type="ECO:0000313" key="14">
    <source>
        <dbReference type="EMBL" id="SDJ05259.1"/>
    </source>
</evidence>
<dbReference type="EC" id="2.7.13.3" evidence="2"/>
<keyword evidence="8" id="KW-0902">Two-component regulatory system</keyword>
<dbReference type="InterPro" id="IPR036890">
    <property type="entry name" value="HATPase_C_sf"/>
</dbReference>
<dbReference type="Gene3D" id="3.30.565.10">
    <property type="entry name" value="Histidine kinase-like ATPase, C-terminal domain"/>
    <property type="match status" value="1"/>
</dbReference>
<dbReference type="InterPro" id="IPR036097">
    <property type="entry name" value="HisK_dim/P_sf"/>
</dbReference>
<dbReference type="NCBIfam" id="TIGR00229">
    <property type="entry name" value="sensory_box"/>
    <property type="match status" value="1"/>
</dbReference>
<comment type="catalytic activity">
    <reaction evidence="1">
        <text>ATP + protein L-histidine = ADP + protein N-phospho-L-histidine.</text>
        <dbReference type="EC" id="2.7.13.3"/>
    </reaction>
</comment>
<evidence type="ECO:0000313" key="15">
    <source>
        <dbReference type="Proteomes" id="UP000182836"/>
    </source>
</evidence>
<evidence type="ECO:0000256" key="10">
    <source>
        <dbReference type="SAM" id="Phobius"/>
    </source>
</evidence>
<evidence type="ECO:0000256" key="6">
    <source>
        <dbReference type="ARBA" id="ARBA00022777"/>
    </source>
</evidence>
<dbReference type="RefSeq" id="WP_052812144.1">
    <property type="nucleotide sequence ID" value="NZ_BJOA01000041.1"/>
</dbReference>
<feature type="domain" description="Histidine kinase" evidence="11">
    <location>
        <begin position="223"/>
        <end position="428"/>
    </location>
</feature>
<feature type="coiled-coil region" evidence="9">
    <location>
        <begin position="69"/>
        <end position="96"/>
    </location>
</feature>
<accession>A0A1G8QKC3</accession>
<feature type="domain" description="PAS" evidence="12">
    <location>
        <begin position="86"/>
        <end position="156"/>
    </location>
</feature>
<evidence type="ECO:0000256" key="5">
    <source>
        <dbReference type="ARBA" id="ARBA00022741"/>
    </source>
</evidence>
<dbReference type="Pfam" id="PF00512">
    <property type="entry name" value="HisKA"/>
    <property type="match status" value="1"/>
</dbReference>
<feature type="domain" description="PAC" evidence="13">
    <location>
        <begin position="160"/>
        <end position="210"/>
    </location>
</feature>
<dbReference type="InterPro" id="IPR000700">
    <property type="entry name" value="PAS-assoc_C"/>
</dbReference>
<organism evidence="14 15">
    <name type="scientific">Aneurinibacillus migulanus</name>
    <name type="common">Bacillus migulanus</name>
    <dbReference type="NCBI Taxonomy" id="47500"/>
    <lineage>
        <taxon>Bacteria</taxon>
        <taxon>Bacillati</taxon>
        <taxon>Bacillota</taxon>
        <taxon>Bacilli</taxon>
        <taxon>Bacillales</taxon>
        <taxon>Paenibacillaceae</taxon>
        <taxon>Aneurinibacillus group</taxon>
        <taxon>Aneurinibacillus</taxon>
    </lineage>
</organism>
<dbReference type="Proteomes" id="UP000182836">
    <property type="component" value="Unassembled WGS sequence"/>
</dbReference>
<evidence type="ECO:0000256" key="9">
    <source>
        <dbReference type="SAM" id="Coils"/>
    </source>
</evidence>
<keyword evidence="7" id="KW-0067">ATP-binding</keyword>
<keyword evidence="10" id="KW-0812">Transmembrane</keyword>
<dbReference type="PANTHER" id="PTHR43065:SF34">
    <property type="entry name" value="SPORULATION KINASE A"/>
    <property type="match status" value="1"/>
</dbReference>
<dbReference type="SMART" id="SM00387">
    <property type="entry name" value="HATPase_c"/>
    <property type="match status" value="1"/>
</dbReference>
<dbReference type="InterPro" id="IPR004358">
    <property type="entry name" value="Sig_transdc_His_kin-like_C"/>
</dbReference>
<dbReference type="SMART" id="SM00091">
    <property type="entry name" value="PAS"/>
    <property type="match status" value="1"/>
</dbReference>
<dbReference type="GO" id="GO:0006355">
    <property type="term" value="P:regulation of DNA-templated transcription"/>
    <property type="evidence" value="ECO:0007669"/>
    <property type="project" value="InterPro"/>
</dbReference>
<dbReference type="InterPro" id="IPR003594">
    <property type="entry name" value="HATPase_dom"/>
</dbReference>
<evidence type="ECO:0000256" key="8">
    <source>
        <dbReference type="ARBA" id="ARBA00023012"/>
    </source>
</evidence>
<keyword evidence="9" id="KW-0175">Coiled coil</keyword>
<evidence type="ECO:0000256" key="2">
    <source>
        <dbReference type="ARBA" id="ARBA00012438"/>
    </source>
</evidence>
<dbReference type="SUPFAM" id="SSF55874">
    <property type="entry name" value="ATPase domain of HSP90 chaperone/DNA topoisomerase II/histidine kinase"/>
    <property type="match status" value="1"/>
</dbReference>
<dbReference type="PROSITE" id="PS50112">
    <property type="entry name" value="PAS"/>
    <property type="match status" value="1"/>
</dbReference>
<evidence type="ECO:0000256" key="1">
    <source>
        <dbReference type="ARBA" id="ARBA00000085"/>
    </source>
</evidence>
<dbReference type="InterPro" id="IPR013767">
    <property type="entry name" value="PAS_fold"/>
</dbReference>